<comment type="caution">
    <text evidence="5">The sequence shown here is derived from an EMBL/GenBank/DDBJ whole genome shotgun (WGS) entry which is preliminary data.</text>
</comment>
<organism evidence="5 6">
    <name type="scientific">Bursaphelenchus xylophilus</name>
    <name type="common">Pinewood nematode worm</name>
    <name type="synonym">Aphelenchoides xylophilus</name>
    <dbReference type="NCBI Taxonomy" id="6326"/>
    <lineage>
        <taxon>Eukaryota</taxon>
        <taxon>Metazoa</taxon>
        <taxon>Ecdysozoa</taxon>
        <taxon>Nematoda</taxon>
        <taxon>Chromadorea</taxon>
        <taxon>Rhabditida</taxon>
        <taxon>Tylenchina</taxon>
        <taxon>Tylenchomorpha</taxon>
        <taxon>Aphelenchoidea</taxon>
        <taxon>Aphelenchoididae</taxon>
        <taxon>Bursaphelenchus</taxon>
    </lineage>
</organism>
<dbReference type="Pfam" id="PF00106">
    <property type="entry name" value="adh_short"/>
    <property type="match status" value="1"/>
</dbReference>
<gene>
    <name evidence="5" type="ORF">BXYJ_LOCUS1650</name>
</gene>
<dbReference type="GO" id="GO:0005737">
    <property type="term" value="C:cytoplasm"/>
    <property type="evidence" value="ECO:0007669"/>
    <property type="project" value="UniProtKB-SubCell"/>
</dbReference>
<dbReference type="SMR" id="A0A7I8XI78"/>
<dbReference type="AlphaFoldDB" id="A0A7I8XI78"/>
<dbReference type="InterPro" id="IPR002347">
    <property type="entry name" value="SDR_fam"/>
</dbReference>
<keyword evidence="2" id="KW-0963">Cytoplasm</keyword>
<evidence type="ECO:0000256" key="1">
    <source>
        <dbReference type="ARBA" id="ARBA00004496"/>
    </source>
</evidence>
<dbReference type="SUPFAM" id="SSF51735">
    <property type="entry name" value="NAD(P)-binding Rossmann-fold domains"/>
    <property type="match status" value="1"/>
</dbReference>
<dbReference type="GO" id="GO:0004757">
    <property type="term" value="F:sepiapterin reductase (NADP+) activity"/>
    <property type="evidence" value="ECO:0007669"/>
    <property type="project" value="TreeGrafter"/>
</dbReference>
<keyword evidence="6" id="KW-1185">Reference proteome</keyword>
<dbReference type="InterPro" id="IPR036291">
    <property type="entry name" value="NAD(P)-bd_dom_sf"/>
</dbReference>
<dbReference type="PANTHER" id="PTHR44085">
    <property type="entry name" value="SEPIAPTERIN REDUCTASE"/>
    <property type="match status" value="1"/>
</dbReference>
<evidence type="ECO:0000256" key="4">
    <source>
        <dbReference type="ARBA" id="ARBA00023002"/>
    </source>
</evidence>
<dbReference type="OrthoDB" id="153074at2759"/>
<dbReference type="EMBL" id="CAJFCV020000001">
    <property type="protein sequence ID" value="CAG9085267.1"/>
    <property type="molecule type" value="Genomic_DNA"/>
</dbReference>
<sequence>MGNLIDGKSVVIVTGASRGIGREIAIQLAENVADGSTFLLIARNLDGLKETKAFINRDKDLKIVLIQFDFAWDEELDLKTILQELEDERPVILIHNAGCVGDVSRKADELMDVKAWDEHLRINVTGMIVFNNRILSSCKGKDVLLVNITSLLAVQSFPSFTQYSVSKAAREAYFRALVLERPEIRVLNYSPGPVETDMRNEIASRSYSLEIRKAFSSTEKTDVSRSVLTTKETNGARIDYFDDQMADY</sequence>
<dbReference type="Proteomes" id="UP000659654">
    <property type="component" value="Unassembled WGS sequence"/>
</dbReference>
<comment type="subcellular location">
    <subcellularLocation>
        <location evidence="1">Cytoplasm</location>
    </subcellularLocation>
</comment>
<proteinExistence type="predicted"/>
<dbReference type="Gene3D" id="3.40.50.720">
    <property type="entry name" value="NAD(P)-binding Rossmann-like Domain"/>
    <property type="match status" value="1"/>
</dbReference>
<dbReference type="GO" id="GO:0006729">
    <property type="term" value="P:tetrahydrobiopterin biosynthetic process"/>
    <property type="evidence" value="ECO:0007669"/>
    <property type="project" value="TreeGrafter"/>
</dbReference>
<dbReference type="EMBL" id="CAJFDI010000001">
    <property type="protein sequence ID" value="CAD5209868.1"/>
    <property type="molecule type" value="Genomic_DNA"/>
</dbReference>
<reference evidence="5" key="1">
    <citation type="submission" date="2020-09" db="EMBL/GenBank/DDBJ databases">
        <authorList>
            <person name="Kikuchi T."/>
        </authorList>
    </citation>
    <scope>NUCLEOTIDE SEQUENCE</scope>
    <source>
        <strain evidence="5">Ka4C1</strain>
    </source>
</reference>
<evidence type="ECO:0000256" key="2">
    <source>
        <dbReference type="ARBA" id="ARBA00022490"/>
    </source>
</evidence>
<evidence type="ECO:0000313" key="5">
    <source>
        <dbReference type="EMBL" id="CAD5209868.1"/>
    </source>
</evidence>
<keyword evidence="4" id="KW-0560">Oxidoreductase</keyword>
<protein>
    <submittedName>
        <fullName evidence="5">(pine wood nematode) hypothetical protein</fullName>
    </submittedName>
</protein>
<dbReference type="Proteomes" id="UP000582659">
    <property type="component" value="Unassembled WGS sequence"/>
</dbReference>
<dbReference type="InterPro" id="IPR051721">
    <property type="entry name" value="Biopterin_syn/organic_redct"/>
</dbReference>
<evidence type="ECO:0000313" key="6">
    <source>
        <dbReference type="Proteomes" id="UP000659654"/>
    </source>
</evidence>
<accession>A0A7I8XI78</accession>
<name>A0A7I8XI78_BURXY</name>
<dbReference type="PANTHER" id="PTHR44085:SF2">
    <property type="entry name" value="SEPIAPTERIN REDUCTASE"/>
    <property type="match status" value="1"/>
</dbReference>
<dbReference type="PRINTS" id="PR00081">
    <property type="entry name" value="GDHRDH"/>
</dbReference>
<evidence type="ECO:0000256" key="3">
    <source>
        <dbReference type="ARBA" id="ARBA00022857"/>
    </source>
</evidence>
<keyword evidence="3" id="KW-0521">NADP</keyword>